<dbReference type="FunFam" id="3.30.70.330:FF:000502">
    <property type="entry name" value="Pre-mRNA-splicing factor cwc2, putative"/>
    <property type="match status" value="1"/>
</dbReference>
<evidence type="ECO:0000256" key="6">
    <source>
        <dbReference type="ARBA" id="ARBA00022771"/>
    </source>
</evidence>
<feature type="zinc finger region" description="C3H1-type" evidence="13">
    <location>
        <begin position="241"/>
        <end position="268"/>
    </location>
</feature>
<dbReference type="InterPro" id="IPR035979">
    <property type="entry name" value="RBD_domain_sf"/>
</dbReference>
<dbReference type="CDD" id="cd12360">
    <property type="entry name" value="RRM_cwf2"/>
    <property type="match status" value="1"/>
</dbReference>
<feature type="domain" description="RanBP2-type" evidence="18">
    <location>
        <begin position="63"/>
        <end position="92"/>
    </location>
</feature>
<sequence>MPEKGTVVPLAPSQERLGEAGRLEKPQNFVPETGVSSRSSGGLSRHMIPVGVVGKMGSAYTLFEKNWVCEECQTENYASRARCIQCRAKKKKREGGLVHGSAANDEATTLTAHGEWKEIFDPSARHLYYVNTATGESQWERPKEMGPTPHASGWFGRGAAGSTAASGYERNNDVYVERPARRQVEYIASKNTVLEGAYEYNIYWGKYVGDHWKDEEREKSETRCVLATDAGYTKADKKGRRAQANFCLFFARGSCALGPECRYFHRIPAKADLERLAKDEARDCFGRERHKDFRDDMTGVGAMMKPCRTLYVGGLVKAEYADPAALEETIWRHFGEWGELENVNLVSRLSIAFVRYRYRSSAEFAREAMSNNSLDHDENLNLRWAHDDPNPVARDASARADADALVQMMNARGATVDADADHPADYHLPAPKRLKTGDEEEEAARYPDTDPQYEDEWRPVADTQDGSTYWWNPRTNETSREAPHQVADANADRAMAALDAADKAAAQAAAAAPAPHQPPQGEETPSLPAGWAQTVDPASGATYFYHAATQATTWTRPAGG</sequence>
<evidence type="ECO:0000259" key="18">
    <source>
        <dbReference type="PROSITE" id="PS50199"/>
    </source>
</evidence>
<keyword evidence="7 13" id="KW-0862">Zinc</keyword>
<evidence type="ECO:0000313" key="19">
    <source>
        <dbReference type="EMBL" id="KAJ8614268.1"/>
    </source>
</evidence>
<comment type="subcellular location">
    <subcellularLocation>
        <location evidence="1">Nucleus</location>
    </subcellularLocation>
</comment>
<comment type="caution">
    <text evidence="19">The sequence shown here is derived from an EMBL/GenBank/DDBJ whole genome shotgun (WGS) entry which is preliminary data.</text>
</comment>
<feature type="domain" description="WW" evidence="15">
    <location>
        <begin position="116"/>
        <end position="144"/>
    </location>
</feature>
<evidence type="ECO:0000256" key="13">
    <source>
        <dbReference type="PROSITE-ProRule" id="PRU00723"/>
    </source>
</evidence>
<dbReference type="CDD" id="cd00201">
    <property type="entry name" value="WW"/>
    <property type="match status" value="2"/>
</dbReference>
<evidence type="ECO:0000256" key="10">
    <source>
        <dbReference type="ARBA" id="ARBA00023242"/>
    </source>
</evidence>
<feature type="region of interest" description="Disordered" evidence="14">
    <location>
        <begin position="419"/>
        <end position="468"/>
    </location>
</feature>
<dbReference type="InterPro" id="IPR032297">
    <property type="entry name" value="Torus"/>
</dbReference>
<dbReference type="GO" id="GO:0036002">
    <property type="term" value="F:pre-mRNA binding"/>
    <property type="evidence" value="ECO:0007669"/>
    <property type="project" value="TreeGrafter"/>
</dbReference>
<dbReference type="GO" id="GO:0006397">
    <property type="term" value="P:mRNA processing"/>
    <property type="evidence" value="ECO:0007669"/>
    <property type="project" value="UniProtKB-KW"/>
</dbReference>
<dbReference type="GO" id="GO:0008270">
    <property type="term" value="F:zinc ion binding"/>
    <property type="evidence" value="ECO:0007669"/>
    <property type="project" value="UniProtKB-KW"/>
</dbReference>
<feature type="domain" description="RRM" evidence="16">
    <location>
        <begin position="308"/>
        <end position="387"/>
    </location>
</feature>
<dbReference type="PROSITE" id="PS50103">
    <property type="entry name" value="ZF_C3H1"/>
    <property type="match status" value="1"/>
</dbReference>
<dbReference type="SUPFAM" id="SSF51045">
    <property type="entry name" value="WW domain"/>
    <property type="match status" value="2"/>
</dbReference>
<dbReference type="Gene3D" id="3.30.70.330">
    <property type="match status" value="1"/>
</dbReference>
<keyword evidence="4 13" id="KW-0479">Metal-binding</keyword>
<dbReference type="InterPro" id="IPR000571">
    <property type="entry name" value="Znf_CCCH"/>
</dbReference>
<dbReference type="InterPro" id="IPR036020">
    <property type="entry name" value="WW_dom_sf"/>
</dbReference>
<dbReference type="InterPro" id="IPR034181">
    <property type="entry name" value="Cwc2_RRM"/>
</dbReference>
<keyword evidence="9" id="KW-0508">mRNA splicing</keyword>
<dbReference type="InterPro" id="IPR001202">
    <property type="entry name" value="WW_dom"/>
</dbReference>
<evidence type="ECO:0000256" key="2">
    <source>
        <dbReference type="ARBA" id="ARBA00008024"/>
    </source>
</evidence>
<dbReference type="InterPro" id="IPR039171">
    <property type="entry name" value="Cwc2/Slt11"/>
</dbReference>
<evidence type="ECO:0000256" key="11">
    <source>
        <dbReference type="PROSITE-ProRule" id="PRU00176"/>
    </source>
</evidence>
<protein>
    <recommendedName>
        <fullName evidence="21">Pre-mRNA-splicing factor cwc2</fullName>
    </recommendedName>
</protein>
<dbReference type="PANTHER" id="PTHR14089">
    <property type="entry name" value="PRE-MRNA-SPLICING FACTOR RBM22"/>
    <property type="match status" value="1"/>
</dbReference>
<evidence type="ECO:0008006" key="21">
    <source>
        <dbReference type="Google" id="ProtNLM"/>
    </source>
</evidence>
<dbReference type="PROSITE" id="PS01159">
    <property type="entry name" value="WW_DOMAIN_1"/>
    <property type="match status" value="2"/>
</dbReference>
<comment type="similarity">
    <text evidence="2">Belongs to the RRM CWC2 family.</text>
</comment>
<feature type="region of interest" description="Disordered" evidence="14">
    <location>
        <begin position="506"/>
        <end position="529"/>
    </location>
</feature>
<dbReference type="Proteomes" id="UP001230188">
    <property type="component" value="Unassembled WGS sequence"/>
</dbReference>
<evidence type="ECO:0000256" key="4">
    <source>
        <dbReference type="ARBA" id="ARBA00022723"/>
    </source>
</evidence>
<evidence type="ECO:0000259" key="17">
    <source>
        <dbReference type="PROSITE" id="PS50103"/>
    </source>
</evidence>
<dbReference type="PROSITE" id="PS50020">
    <property type="entry name" value="WW_DOMAIN_2"/>
    <property type="match status" value="2"/>
</dbReference>
<dbReference type="Gene3D" id="2.20.70.10">
    <property type="match status" value="2"/>
</dbReference>
<name>A0AAD7UP27_9STRA</name>
<evidence type="ECO:0000256" key="5">
    <source>
        <dbReference type="ARBA" id="ARBA00022728"/>
    </source>
</evidence>
<dbReference type="GO" id="GO:0017070">
    <property type="term" value="F:U6 snRNA binding"/>
    <property type="evidence" value="ECO:0007669"/>
    <property type="project" value="TreeGrafter"/>
</dbReference>
<dbReference type="SMART" id="SM00456">
    <property type="entry name" value="WW"/>
    <property type="match status" value="3"/>
</dbReference>
<proteinExistence type="inferred from homology"/>
<dbReference type="InterPro" id="IPR036443">
    <property type="entry name" value="Znf_RanBP2_sf"/>
</dbReference>
<dbReference type="InterPro" id="IPR001876">
    <property type="entry name" value="Znf_RanBP2"/>
</dbReference>
<dbReference type="Pfam" id="PF00076">
    <property type="entry name" value="RRM_1"/>
    <property type="match status" value="1"/>
</dbReference>
<feature type="region of interest" description="Disordered" evidence="14">
    <location>
        <begin position="1"/>
        <end position="22"/>
    </location>
</feature>
<dbReference type="EMBL" id="JAQMWT010000009">
    <property type="protein sequence ID" value="KAJ8614268.1"/>
    <property type="molecule type" value="Genomic_DNA"/>
</dbReference>
<accession>A0AAD7UP27</accession>
<dbReference type="PROSITE" id="PS01358">
    <property type="entry name" value="ZF_RANBP2_1"/>
    <property type="match status" value="1"/>
</dbReference>
<evidence type="ECO:0000256" key="9">
    <source>
        <dbReference type="ARBA" id="ARBA00023187"/>
    </source>
</evidence>
<dbReference type="SMART" id="SM00360">
    <property type="entry name" value="RRM"/>
    <property type="match status" value="1"/>
</dbReference>
<keyword evidence="20" id="KW-1185">Reference proteome</keyword>
<evidence type="ECO:0000259" key="15">
    <source>
        <dbReference type="PROSITE" id="PS50020"/>
    </source>
</evidence>
<evidence type="ECO:0000256" key="7">
    <source>
        <dbReference type="ARBA" id="ARBA00022833"/>
    </source>
</evidence>
<dbReference type="PROSITE" id="PS50199">
    <property type="entry name" value="ZF_RANBP2_2"/>
    <property type="match status" value="1"/>
</dbReference>
<dbReference type="PROSITE" id="PS50102">
    <property type="entry name" value="RRM"/>
    <property type="match status" value="1"/>
</dbReference>
<dbReference type="SUPFAM" id="SSF54928">
    <property type="entry name" value="RNA-binding domain, RBD"/>
    <property type="match status" value="1"/>
</dbReference>
<dbReference type="InterPro" id="IPR012677">
    <property type="entry name" value="Nucleotide-bd_a/b_plait_sf"/>
</dbReference>
<keyword evidence="6 12" id="KW-0863">Zinc-finger</keyword>
<keyword evidence="3" id="KW-0507">mRNA processing</keyword>
<dbReference type="SUPFAM" id="SSF90209">
    <property type="entry name" value="Ran binding protein zinc finger-like"/>
    <property type="match status" value="1"/>
</dbReference>
<dbReference type="InterPro" id="IPR000504">
    <property type="entry name" value="RRM_dom"/>
</dbReference>
<evidence type="ECO:0000256" key="1">
    <source>
        <dbReference type="ARBA" id="ARBA00004123"/>
    </source>
</evidence>
<dbReference type="GO" id="GO:0000974">
    <property type="term" value="C:Prp19 complex"/>
    <property type="evidence" value="ECO:0007669"/>
    <property type="project" value="TreeGrafter"/>
</dbReference>
<evidence type="ECO:0000313" key="20">
    <source>
        <dbReference type="Proteomes" id="UP001230188"/>
    </source>
</evidence>
<reference evidence="19" key="1">
    <citation type="submission" date="2023-01" db="EMBL/GenBank/DDBJ databases">
        <title>Metagenome sequencing of chrysophaentin producing Chrysophaeum taylorii.</title>
        <authorList>
            <person name="Davison J."/>
            <person name="Bewley C."/>
        </authorList>
    </citation>
    <scope>NUCLEOTIDE SEQUENCE</scope>
    <source>
        <strain evidence="19">NIES-1699</strain>
    </source>
</reference>
<keyword evidence="10" id="KW-0539">Nucleus</keyword>
<gene>
    <name evidence="19" type="ORF">CTAYLR_001138</name>
</gene>
<dbReference type="GO" id="GO:0071006">
    <property type="term" value="C:U2-type catalytic step 1 spliceosome"/>
    <property type="evidence" value="ECO:0007669"/>
    <property type="project" value="TreeGrafter"/>
</dbReference>
<evidence type="ECO:0000256" key="8">
    <source>
        <dbReference type="ARBA" id="ARBA00022884"/>
    </source>
</evidence>
<dbReference type="Pfam" id="PF16131">
    <property type="entry name" value="Torus"/>
    <property type="match status" value="1"/>
</dbReference>
<evidence type="ECO:0000259" key="16">
    <source>
        <dbReference type="PROSITE" id="PS50102"/>
    </source>
</evidence>
<organism evidence="19 20">
    <name type="scientific">Chrysophaeum taylorii</name>
    <dbReference type="NCBI Taxonomy" id="2483200"/>
    <lineage>
        <taxon>Eukaryota</taxon>
        <taxon>Sar</taxon>
        <taxon>Stramenopiles</taxon>
        <taxon>Ochrophyta</taxon>
        <taxon>Pelagophyceae</taxon>
        <taxon>Pelagomonadales</taxon>
        <taxon>Pelagomonadaceae</taxon>
        <taxon>Chrysophaeum</taxon>
    </lineage>
</organism>
<dbReference type="GO" id="GO:0008380">
    <property type="term" value="P:RNA splicing"/>
    <property type="evidence" value="ECO:0007669"/>
    <property type="project" value="UniProtKB-KW"/>
</dbReference>
<evidence type="ECO:0000256" key="3">
    <source>
        <dbReference type="ARBA" id="ARBA00022664"/>
    </source>
</evidence>
<evidence type="ECO:0000256" key="14">
    <source>
        <dbReference type="SAM" id="MobiDB-lite"/>
    </source>
</evidence>
<evidence type="ECO:0000256" key="12">
    <source>
        <dbReference type="PROSITE-ProRule" id="PRU00322"/>
    </source>
</evidence>
<keyword evidence="8 11" id="KW-0694">RNA-binding</keyword>
<dbReference type="GO" id="GO:0071007">
    <property type="term" value="C:U2-type catalytic step 2 spliceosome"/>
    <property type="evidence" value="ECO:0007669"/>
    <property type="project" value="TreeGrafter"/>
</dbReference>
<feature type="domain" description="WW" evidence="15">
    <location>
        <begin position="525"/>
        <end position="559"/>
    </location>
</feature>
<feature type="domain" description="C3H1-type" evidence="17">
    <location>
        <begin position="241"/>
        <end position="268"/>
    </location>
</feature>
<keyword evidence="5" id="KW-0747">Spliceosome</keyword>
<dbReference type="AlphaFoldDB" id="A0AAD7UP27"/>
<dbReference type="PANTHER" id="PTHR14089:SF2">
    <property type="entry name" value="PRE-MRNA-SPLICING FACTOR CWC2"/>
    <property type="match status" value="1"/>
</dbReference>
<dbReference type="Pfam" id="PF00397">
    <property type="entry name" value="WW"/>
    <property type="match status" value="2"/>
</dbReference>